<organism evidence="1 2">
    <name type="scientific">Candidatus Falkowbacteria bacterium RIFCSPLOWO2_02_FULL_45_15</name>
    <dbReference type="NCBI Taxonomy" id="1797988"/>
    <lineage>
        <taxon>Bacteria</taxon>
        <taxon>Candidatus Falkowiibacteriota</taxon>
    </lineage>
</organism>
<protein>
    <submittedName>
        <fullName evidence="1">Uncharacterized protein</fullName>
    </submittedName>
</protein>
<comment type="caution">
    <text evidence="1">The sequence shown here is derived from an EMBL/GenBank/DDBJ whole genome shotgun (WGS) entry which is preliminary data.</text>
</comment>
<dbReference type="Proteomes" id="UP000177878">
    <property type="component" value="Unassembled WGS sequence"/>
</dbReference>
<dbReference type="AlphaFoldDB" id="A0A1F5S0H8"/>
<evidence type="ECO:0000313" key="2">
    <source>
        <dbReference type="Proteomes" id="UP000177878"/>
    </source>
</evidence>
<proteinExistence type="predicted"/>
<gene>
    <name evidence="1" type="ORF">A3I35_00870</name>
</gene>
<dbReference type="EMBL" id="MFFV01000004">
    <property type="protein sequence ID" value="OGF20156.1"/>
    <property type="molecule type" value="Genomic_DNA"/>
</dbReference>
<dbReference type="STRING" id="1797988.A3I35_00870"/>
<sequence length="204" mass="23810">MIMKNDITYFTKEAIVEFLREFGEPKTKDYELAATLIIHHFCEKRWGKDCWIGFRIRPQYTNSLPAYNSEREISLKEIAELLRKGIDEDSPVDFLVVKRASMQKAQGMVFQVKRFGIGRIKKDTDELVAYFNSFTKKYSKTQANLLICLDDGVQINMKKLITNFDTSNSPFNRILFTWLLDGMVFIKDVYPLGGLEKYLIAELY</sequence>
<name>A0A1F5S0H8_9BACT</name>
<accession>A0A1F5S0H8</accession>
<reference evidence="1 2" key="1">
    <citation type="journal article" date="2016" name="Nat. Commun.">
        <title>Thousands of microbial genomes shed light on interconnected biogeochemical processes in an aquifer system.</title>
        <authorList>
            <person name="Anantharaman K."/>
            <person name="Brown C.T."/>
            <person name="Hug L.A."/>
            <person name="Sharon I."/>
            <person name="Castelle C.J."/>
            <person name="Probst A.J."/>
            <person name="Thomas B.C."/>
            <person name="Singh A."/>
            <person name="Wilkins M.J."/>
            <person name="Karaoz U."/>
            <person name="Brodie E.L."/>
            <person name="Williams K.H."/>
            <person name="Hubbard S.S."/>
            <person name="Banfield J.F."/>
        </authorList>
    </citation>
    <scope>NUCLEOTIDE SEQUENCE [LARGE SCALE GENOMIC DNA]</scope>
</reference>
<evidence type="ECO:0000313" key="1">
    <source>
        <dbReference type="EMBL" id="OGF20156.1"/>
    </source>
</evidence>